<dbReference type="Gene3D" id="3.30.360.10">
    <property type="entry name" value="Dihydrodipicolinate Reductase, domain 2"/>
    <property type="match status" value="1"/>
</dbReference>
<dbReference type="RefSeq" id="WP_190914866.1">
    <property type="nucleotide sequence ID" value="NZ_JACXIZ010000010.1"/>
</dbReference>
<dbReference type="PANTHER" id="PTHR43249">
    <property type="entry name" value="UDP-N-ACETYL-2-AMINO-2-DEOXY-D-GLUCURONATE OXIDASE"/>
    <property type="match status" value="1"/>
</dbReference>
<protein>
    <submittedName>
        <fullName evidence="3">Gfo/Idh/MocA family oxidoreductase</fullName>
    </submittedName>
</protein>
<dbReference type="Proteomes" id="UP000621560">
    <property type="component" value="Unassembled WGS sequence"/>
</dbReference>
<evidence type="ECO:0000313" key="3">
    <source>
        <dbReference type="EMBL" id="MBD2844305.1"/>
    </source>
</evidence>
<dbReference type="AlphaFoldDB" id="A0A927GQW5"/>
<dbReference type="InterPro" id="IPR000683">
    <property type="entry name" value="Gfo/Idh/MocA-like_OxRdtase_N"/>
</dbReference>
<sequence length="342" mass="37109">MSKTLNFGIIGAGTIASSHAKAIAGNPRAELYAVCDIIEENARNFAEEFEVQHVFTSLDAMLQVKELDVVNVCLPSGAHEWAVTAAARAGKHILCEKPIDIHLDKIDNMIAAVRENQVKLGCVYQRRTMPEAIAARDAVQSGKLGRMVLGDAYLKYYRSAEYYRSAGWRGTWEHDGGGALMNQGVHGIDLIQWMMGDIESVFAHTAALVRDIEVEDTAVVAVKFKSGALGVIQGATSVYPGQETRFELHGENGSFIFGDKGIQLWEAREGELKQPVVGDAGTPGADPRSIALEGHQALVEDLIEAITVDREPLINGEEARKAVAVIMAIYESSLTGKEVFLS</sequence>
<comment type="caution">
    <text evidence="3">The sequence shown here is derived from an EMBL/GenBank/DDBJ whole genome shotgun (WGS) entry which is preliminary data.</text>
</comment>
<name>A0A927GQW5_9BACL</name>
<dbReference type="InterPro" id="IPR036291">
    <property type="entry name" value="NAD(P)-bd_dom_sf"/>
</dbReference>
<dbReference type="SUPFAM" id="SSF51735">
    <property type="entry name" value="NAD(P)-binding Rossmann-fold domains"/>
    <property type="match status" value="1"/>
</dbReference>
<dbReference type="PANTHER" id="PTHR43249:SF1">
    <property type="entry name" value="D-GLUCOSIDE 3-DEHYDROGENASE"/>
    <property type="match status" value="1"/>
</dbReference>
<dbReference type="InterPro" id="IPR055170">
    <property type="entry name" value="GFO_IDH_MocA-like_dom"/>
</dbReference>
<feature type="domain" description="Gfo/Idh/MocA-like oxidoreductase N-terminal" evidence="1">
    <location>
        <begin position="5"/>
        <end position="121"/>
    </location>
</feature>
<gene>
    <name evidence="3" type="ORF">IDH44_03815</name>
</gene>
<dbReference type="SUPFAM" id="SSF55347">
    <property type="entry name" value="Glyceraldehyde-3-phosphate dehydrogenase-like, C-terminal domain"/>
    <property type="match status" value="1"/>
</dbReference>
<reference evidence="3" key="1">
    <citation type="submission" date="2020-09" db="EMBL/GenBank/DDBJ databases">
        <title>A novel bacterium of genus Paenibacillus, isolated from South China Sea.</title>
        <authorList>
            <person name="Huang H."/>
            <person name="Mo K."/>
            <person name="Hu Y."/>
        </authorList>
    </citation>
    <scope>NUCLEOTIDE SEQUENCE</scope>
    <source>
        <strain evidence="3">IB182496</strain>
    </source>
</reference>
<organism evidence="3 4">
    <name type="scientific">Paenibacillus sabuli</name>
    <dbReference type="NCBI Taxonomy" id="2772509"/>
    <lineage>
        <taxon>Bacteria</taxon>
        <taxon>Bacillati</taxon>
        <taxon>Bacillota</taxon>
        <taxon>Bacilli</taxon>
        <taxon>Bacillales</taxon>
        <taxon>Paenibacillaceae</taxon>
        <taxon>Paenibacillus</taxon>
    </lineage>
</organism>
<dbReference type="Pfam" id="PF01408">
    <property type="entry name" value="GFO_IDH_MocA"/>
    <property type="match status" value="1"/>
</dbReference>
<dbReference type="EMBL" id="JACXIZ010000010">
    <property type="protein sequence ID" value="MBD2844305.1"/>
    <property type="molecule type" value="Genomic_DNA"/>
</dbReference>
<evidence type="ECO:0000259" key="1">
    <source>
        <dbReference type="Pfam" id="PF01408"/>
    </source>
</evidence>
<feature type="domain" description="GFO/IDH/MocA-like oxidoreductase" evidence="2">
    <location>
        <begin position="134"/>
        <end position="255"/>
    </location>
</feature>
<keyword evidence="4" id="KW-1185">Reference proteome</keyword>
<dbReference type="InterPro" id="IPR052515">
    <property type="entry name" value="Gfo/Idh/MocA_Oxidoreductase"/>
</dbReference>
<dbReference type="GO" id="GO:0000166">
    <property type="term" value="F:nucleotide binding"/>
    <property type="evidence" value="ECO:0007669"/>
    <property type="project" value="InterPro"/>
</dbReference>
<evidence type="ECO:0000313" key="4">
    <source>
        <dbReference type="Proteomes" id="UP000621560"/>
    </source>
</evidence>
<dbReference type="Pfam" id="PF22725">
    <property type="entry name" value="GFO_IDH_MocA_C3"/>
    <property type="match status" value="1"/>
</dbReference>
<proteinExistence type="predicted"/>
<dbReference type="Gene3D" id="3.40.50.720">
    <property type="entry name" value="NAD(P)-binding Rossmann-like Domain"/>
    <property type="match status" value="1"/>
</dbReference>
<accession>A0A927GQW5</accession>
<evidence type="ECO:0000259" key="2">
    <source>
        <dbReference type="Pfam" id="PF22725"/>
    </source>
</evidence>